<feature type="compositionally biased region" description="Basic and acidic residues" evidence="1">
    <location>
        <begin position="1016"/>
        <end position="1035"/>
    </location>
</feature>
<dbReference type="InterPro" id="IPR036397">
    <property type="entry name" value="RNaseH_sf"/>
</dbReference>
<feature type="compositionally biased region" description="Basic and acidic residues" evidence="1">
    <location>
        <begin position="969"/>
        <end position="979"/>
    </location>
</feature>
<keyword evidence="3" id="KW-1185">Reference proteome</keyword>
<dbReference type="STRING" id="1182541.W9YLV6"/>
<dbReference type="Proteomes" id="UP000019484">
    <property type="component" value="Unassembled WGS sequence"/>
</dbReference>
<evidence type="ECO:0000256" key="1">
    <source>
        <dbReference type="SAM" id="MobiDB-lite"/>
    </source>
</evidence>
<feature type="compositionally biased region" description="Basic and acidic residues" evidence="1">
    <location>
        <begin position="33"/>
        <end position="52"/>
    </location>
</feature>
<feature type="region of interest" description="Disordered" evidence="1">
    <location>
        <begin position="902"/>
        <end position="979"/>
    </location>
</feature>
<dbReference type="RefSeq" id="XP_007722864.1">
    <property type="nucleotide sequence ID" value="XM_007724674.1"/>
</dbReference>
<feature type="compositionally biased region" description="Polar residues" evidence="1">
    <location>
        <begin position="947"/>
        <end position="961"/>
    </location>
</feature>
<proteinExistence type="predicted"/>
<dbReference type="eggNOG" id="ENOG502T5BW">
    <property type="taxonomic scope" value="Eukaryota"/>
</dbReference>
<feature type="compositionally biased region" description="Polar residues" evidence="1">
    <location>
        <begin position="1036"/>
        <end position="1051"/>
    </location>
</feature>
<evidence type="ECO:0000313" key="3">
    <source>
        <dbReference type="Proteomes" id="UP000019484"/>
    </source>
</evidence>
<dbReference type="Gene3D" id="3.30.420.10">
    <property type="entry name" value="Ribonuclease H-like superfamily/Ribonuclease H"/>
    <property type="match status" value="1"/>
</dbReference>
<feature type="compositionally biased region" description="Basic residues" evidence="1">
    <location>
        <begin position="1056"/>
        <end position="1067"/>
    </location>
</feature>
<reference evidence="2 3" key="1">
    <citation type="submission" date="2013-03" db="EMBL/GenBank/DDBJ databases">
        <title>The Genome Sequence of Capronia coronata CBS 617.96.</title>
        <authorList>
            <consortium name="The Broad Institute Genomics Platform"/>
            <person name="Cuomo C."/>
            <person name="de Hoog S."/>
            <person name="Gorbushina A."/>
            <person name="Walker B."/>
            <person name="Young S.K."/>
            <person name="Zeng Q."/>
            <person name="Gargeya S."/>
            <person name="Fitzgerald M."/>
            <person name="Haas B."/>
            <person name="Abouelleil A."/>
            <person name="Allen A.W."/>
            <person name="Alvarado L."/>
            <person name="Arachchi H.M."/>
            <person name="Berlin A.M."/>
            <person name="Chapman S.B."/>
            <person name="Gainer-Dewar J."/>
            <person name="Goldberg J."/>
            <person name="Griggs A."/>
            <person name="Gujja S."/>
            <person name="Hansen M."/>
            <person name="Howarth C."/>
            <person name="Imamovic A."/>
            <person name="Ireland A."/>
            <person name="Larimer J."/>
            <person name="McCowan C."/>
            <person name="Murphy C."/>
            <person name="Pearson M."/>
            <person name="Poon T.W."/>
            <person name="Priest M."/>
            <person name="Roberts A."/>
            <person name="Saif S."/>
            <person name="Shea T."/>
            <person name="Sisk P."/>
            <person name="Sykes S."/>
            <person name="Wortman J."/>
            <person name="Nusbaum C."/>
            <person name="Birren B."/>
        </authorList>
    </citation>
    <scope>NUCLEOTIDE SEQUENCE [LARGE SCALE GENOMIC DNA]</scope>
    <source>
        <strain evidence="2 3">CBS 617.96</strain>
    </source>
</reference>
<dbReference type="HOGENOM" id="CLU_288202_0_0_1"/>
<protein>
    <recommendedName>
        <fullName evidence="4">3'-5' exonuclease domain-containing protein</fullName>
    </recommendedName>
</protein>
<organism evidence="2 3">
    <name type="scientific">Capronia coronata CBS 617.96</name>
    <dbReference type="NCBI Taxonomy" id="1182541"/>
    <lineage>
        <taxon>Eukaryota</taxon>
        <taxon>Fungi</taxon>
        <taxon>Dikarya</taxon>
        <taxon>Ascomycota</taxon>
        <taxon>Pezizomycotina</taxon>
        <taxon>Eurotiomycetes</taxon>
        <taxon>Chaetothyriomycetidae</taxon>
        <taxon>Chaetothyriales</taxon>
        <taxon>Herpotrichiellaceae</taxon>
        <taxon>Capronia</taxon>
    </lineage>
</organism>
<evidence type="ECO:0000313" key="2">
    <source>
        <dbReference type="EMBL" id="EXJ90670.1"/>
    </source>
</evidence>
<dbReference type="GeneID" id="19158663"/>
<dbReference type="AlphaFoldDB" id="W9YLV6"/>
<feature type="region of interest" description="Disordered" evidence="1">
    <location>
        <begin position="1013"/>
        <end position="1067"/>
    </location>
</feature>
<dbReference type="InterPro" id="IPR012337">
    <property type="entry name" value="RNaseH-like_sf"/>
</dbReference>
<dbReference type="EMBL" id="AMWN01000003">
    <property type="protein sequence ID" value="EXJ90670.1"/>
    <property type="molecule type" value="Genomic_DNA"/>
</dbReference>
<accession>W9YLV6</accession>
<dbReference type="OrthoDB" id="1920326at2759"/>
<name>W9YLV6_9EURO</name>
<feature type="region of interest" description="Disordered" evidence="1">
    <location>
        <begin position="864"/>
        <end position="888"/>
    </location>
</feature>
<feature type="region of interest" description="Disordered" evidence="1">
    <location>
        <begin position="1"/>
        <end position="52"/>
    </location>
</feature>
<comment type="caution">
    <text evidence="2">The sequence shown here is derived from an EMBL/GenBank/DDBJ whole genome shotgun (WGS) entry which is preliminary data.</text>
</comment>
<dbReference type="SUPFAM" id="SSF53098">
    <property type="entry name" value="Ribonuclease H-like"/>
    <property type="match status" value="1"/>
</dbReference>
<dbReference type="GO" id="GO:0003676">
    <property type="term" value="F:nucleic acid binding"/>
    <property type="evidence" value="ECO:0007669"/>
    <property type="project" value="InterPro"/>
</dbReference>
<gene>
    <name evidence="2" type="ORF">A1O1_03774</name>
</gene>
<sequence>MPSDPPRLSQPGLPLKLGHAAGLKPAPPSGNKRRVDNSRDAEQELPRSPVEELNRQKMLAALEEARRQEFALQEIARQEEYARQELSRQQEIVRREEARKAARVKKFQHAWHILNNLERHDKQTVALELSRARMAARQEYLEQWTKDHLRELVAPIMRRLNQVATRLSAVDNGLTQLLGGMQEFRHNLLQRAQSTARQFEFIKNAGSVDPILRETGYKMNDVATIVLPMSTLRSIALDLKQRGLWNTDAAIPTDTTIPDFFRGSKTPRVRRAMIGILWVRHELIQNAAVIAQELHLLRKVRTTYLLNSGVPEVFDFNARHTRLYMLSVEIVNNSTRINTHYHHLRLMISQASPFSRRTNLVHHPRHQFLPLKAQVVSQDAHQLFKDTFSAPMATGMRTNLALQEAQLSNFRPVTIFISRMSTIAELAHELSSSGLLDQSSPASQALATLANELFAARRELYNLLDLAMLWRGTADMYLGILHRPREKSHLMLFADPPPDASALPRPSGKCPPAALGYSPPWQRNAQLYSKPESSIPVHFVTAPEAAYLVLQRFARCKVLGVDTITMAGAKGIPTGSSPVEYLIVSSDREVAIFALGLMNPAVVLHSRCFRQTLGNPAILKVGVNIGFQKNILAEHFGIELIETHGINKSYDRMHRRGDLNDPSFAILSFMAAQSFGSALPHLDVARAIRELGTKDPCIFFTHLASRAYAALQMYHLSCAEMLSSDPSAVTQTSPPSAEFGPVDFHMLGQEKSSRDRVLLARSPPLRHSGAAYVAQLAHAMARKAFETNPNFHELKRMPRRKRPALVEDVISSLQAYFLFTSFRQDLRTLNSFGIRHPASTILRIAEKAELPLHREDRITLDMLRRREPVGPLPTESALQSESEPQPEDQAVVLTDGKLVTATYPAPRSSTSRLRIRATEIGKVGSRAARKTPQATPRKSKELLSPADQPSVSPGATTSTPVSKEPATAAEHEHEHNPRFDKVETFYRSLNSTTPAPSDQGTLVIDGASSGIGDVVTQRESRDADIDVPKDPKQRSETLTGSGGSNTPTLNESRSARPARRSRGWWAG</sequence>
<evidence type="ECO:0008006" key="4">
    <source>
        <dbReference type="Google" id="ProtNLM"/>
    </source>
</evidence>